<feature type="compositionally biased region" description="Basic residues" evidence="1">
    <location>
        <begin position="92"/>
        <end position="101"/>
    </location>
</feature>
<name>A0A8X7VI46_BRACI</name>
<dbReference type="AlphaFoldDB" id="A0A8X7VI46"/>
<evidence type="ECO:0000313" key="2">
    <source>
        <dbReference type="EMBL" id="KAG2311711.1"/>
    </source>
</evidence>
<dbReference type="Proteomes" id="UP000886595">
    <property type="component" value="Unassembled WGS sequence"/>
</dbReference>
<keyword evidence="3" id="KW-1185">Reference proteome</keyword>
<accession>A0A8X7VI46</accession>
<organism evidence="2 3">
    <name type="scientific">Brassica carinata</name>
    <name type="common">Ethiopian mustard</name>
    <name type="synonym">Abyssinian cabbage</name>
    <dbReference type="NCBI Taxonomy" id="52824"/>
    <lineage>
        <taxon>Eukaryota</taxon>
        <taxon>Viridiplantae</taxon>
        <taxon>Streptophyta</taxon>
        <taxon>Embryophyta</taxon>
        <taxon>Tracheophyta</taxon>
        <taxon>Spermatophyta</taxon>
        <taxon>Magnoliopsida</taxon>
        <taxon>eudicotyledons</taxon>
        <taxon>Gunneridae</taxon>
        <taxon>Pentapetalae</taxon>
        <taxon>rosids</taxon>
        <taxon>malvids</taxon>
        <taxon>Brassicales</taxon>
        <taxon>Brassicaceae</taxon>
        <taxon>Brassiceae</taxon>
        <taxon>Brassica</taxon>
    </lineage>
</organism>
<protein>
    <submittedName>
        <fullName evidence="2">Uncharacterized protein</fullName>
    </submittedName>
</protein>
<proteinExistence type="predicted"/>
<reference evidence="2 3" key="1">
    <citation type="submission" date="2020-02" db="EMBL/GenBank/DDBJ databases">
        <authorList>
            <person name="Ma Q."/>
            <person name="Huang Y."/>
            <person name="Song X."/>
            <person name="Pei D."/>
        </authorList>
    </citation>
    <scope>NUCLEOTIDE SEQUENCE [LARGE SCALE GENOMIC DNA]</scope>
    <source>
        <strain evidence="2">Sxm20200214</strain>
        <tissue evidence="2">Leaf</tissue>
    </source>
</reference>
<gene>
    <name evidence="2" type="ORF">Bca52824_023268</name>
</gene>
<comment type="caution">
    <text evidence="2">The sequence shown here is derived from an EMBL/GenBank/DDBJ whole genome shotgun (WGS) entry which is preliminary data.</text>
</comment>
<evidence type="ECO:0000256" key="1">
    <source>
        <dbReference type="SAM" id="MobiDB-lite"/>
    </source>
</evidence>
<sequence>MMKEVANTEYEGKDGVGEDFQSLTDREIDEDVRMMEVLTDVPEGEKIREGTEGNDQASGEVAKKQGPRKKIFKSSQGVDASNKMKMAQMMTSKRHGAKPGIRHGDHS</sequence>
<feature type="region of interest" description="Disordered" evidence="1">
    <location>
        <begin position="1"/>
        <end position="107"/>
    </location>
</feature>
<dbReference type="EMBL" id="JAAMPC010000005">
    <property type="protein sequence ID" value="KAG2311711.1"/>
    <property type="molecule type" value="Genomic_DNA"/>
</dbReference>
<evidence type="ECO:0000313" key="3">
    <source>
        <dbReference type="Proteomes" id="UP000886595"/>
    </source>
</evidence>